<feature type="transmembrane region" description="Helical" evidence="1">
    <location>
        <begin position="118"/>
        <end position="137"/>
    </location>
</feature>
<feature type="domain" description="KAP NTPase" evidence="2">
    <location>
        <begin position="19"/>
        <end position="270"/>
    </location>
</feature>
<dbReference type="Pfam" id="PF07693">
    <property type="entry name" value="KAP_NTPase"/>
    <property type="match status" value="1"/>
</dbReference>
<proteinExistence type="predicted"/>
<keyword evidence="1" id="KW-0472">Membrane</keyword>
<organism evidence="3">
    <name type="scientific">Megaviridae environmental sample</name>
    <dbReference type="NCBI Taxonomy" id="1737588"/>
    <lineage>
        <taxon>Viruses</taxon>
        <taxon>Varidnaviria</taxon>
        <taxon>Bamfordvirae</taxon>
        <taxon>Nucleocytoviricota</taxon>
        <taxon>Megaviricetes</taxon>
        <taxon>Imitervirales</taxon>
        <taxon>Mimiviridae</taxon>
        <taxon>environmental samples</taxon>
    </lineage>
</organism>
<dbReference type="SUPFAM" id="SSF52540">
    <property type="entry name" value="P-loop containing nucleoside triphosphate hydrolases"/>
    <property type="match status" value="1"/>
</dbReference>
<dbReference type="EMBL" id="MN448266">
    <property type="protein sequence ID" value="QFG73606.1"/>
    <property type="molecule type" value="Genomic_DNA"/>
</dbReference>
<dbReference type="InterPro" id="IPR011646">
    <property type="entry name" value="KAP_P-loop"/>
</dbReference>
<dbReference type="PANTHER" id="PTHR22674:SF6">
    <property type="entry name" value="NTPASE KAP FAMILY P-LOOP DOMAIN-CONTAINING PROTEIN 1"/>
    <property type="match status" value="1"/>
</dbReference>
<dbReference type="InterPro" id="IPR027417">
    <property type="entry name" value="P-loop_NTPase"/>
</dbReference>
<dbReference type="PANTHER" id="PTHR22674">
    <property type="entry name" value="NTPASE, KAP FAMILY P-LOOP DOMAIN-CONTAINING 1"/>
    <property type="match status" value="1"/>
</dbReference>
<evidence type="ECO:0000256" key="1">
    <source>
        <dbReference type="SAM" id="Phobius"/>
    </source>
</evidence>
<evidence type="ECO:0000259" key="2">
    <source>
        <dbReference type="Pfam" id="PF07693"/>
    </source>
</evidence>
<dbReference type="Gene3D" id="3.40.50.300">
    <property type="entry name" value="P-loop containing nucleotide triphosphate hydrolases"/>
    <property type="match status" value="1"/>
</dbReference>
<keyword evidence="1" id="KW-0812">Transmembrane</keyword>
<keyword evidence="1" id="KW-1133">Transmembrane helix</keyword>
<feature type="transmembrane region" description="Helical" evidence="1">
    <location>
        <begin position="94"/>
        <end position="112"/>
    </location>
</feature>
<accession>A0A5J6VHA0</accession>
<sequence>MDELDSIAFIASRMIATGKTPLTVGILGKADTGKTYIVSKMQDSPIMSTQKLINVNFNAWTFFGSDRLWSGLLYDMINSIEHEFGWLDFNAFKYIKSIILSICLMILCITLFCIQDITFITILSTCAFIASITNVVYKVSGTLSRRLNMTRLGLGYMHKIKMELFNTVYPYVRRKNARIVIYLDDLDKCDTDTLLNVFRAISMLLVKDAPIVILLSFDIHNIQAKIDCCVHKDYLSNMIQIPLYLPTLSHTITYPNIDKSRARELLNVNSDNAALEEINRNYPCKGSHDTKINTFVRNFNVFTSSLTMENPNIYDKYFAHKPSYLCYINNLYKYQLLLHPDGNILQKFNVLGGLEPHIMWLIFEKVNDIIYFNKLNDVNDNMDVSLYNIYNELADVNPSKHFKSFLQESELTVNDCYIMGKYIFNVHM</sequence>
<name>A0A5J6VHA0_9VIRU</name>
<dbReference type="InterPro" id="IPR052754">
    <property type="entry name" value="NTPase_KAP_P-loop"/>
</dbReference>
<evidence type="ECO:0000313" key="3">
    <source>
        <dbReference type="EMBL" id="QFG73606.1"/>
    </source>
</evidence>
<protein>
    <submittedName>
        <fullName evidence="3">KAP family P-loop domain protein</fullName>
    </submittedName>
</protein>
<reference evidence="3" key="1">
    <citation type="journal article" date="2019" name="Philos. Trans. R. Soc. Lond., B, Biol. Sci.">
        <title>Targeted metagenomic recovery of four divergent viruses reveals shared and distinctive characteristics of giant viruses of marine eukaryotes.</title>
        <authorList>
            <person name="Needham D.M."/>
            <person name="Poirier C."/>
            <person name="Hehenberger E."/>
            <person name="Jimenez V."/>
            <person name="Swalwell J.E."/>
            <person name="Santoro A.E."/>
            <person name="Worden A.Z."/>
        </authorList>
    </citation>
    <scope>NUCLEOTIDE SEQUENCE</scope>
    <source>
        <strain evidence="3">OPacV-662</strain>
    </source>
</reference>